<proteinExistence type="predicted"/>
<dbReference type="PANTHER" id="PTHR33121:SF15">
    <property type="entry name" value="BLUE LIGHT- AND TEMPERATURE-REGULATED ANTIREPRESSOR BLUF"/>
    <property type="match status" value="1"/>
</dbReference>
<dbReference type="PATRIC" id="fig|507626.3.peg.2718"/>
<feature type="transmembrane region" description="Helical" evidence="1">
    <location>
        <begin position="128"/>
        <end position="147"/>
    </location>
</feature>
<keyword evidence="1" id="KW-0472">Membrane</keyword>
<keyword evidence="3" id="KW-0378">Hydrolase</keyword>
<accession>A0A125R0D8</accession>
<dbReference type="CDD" id="cd01948">
    <property type="entry name" value="EAL"/>
    <property type="match status" value="1"/>
</dbReference>
<dbReference type="Gene3D" id="3.30.70.270">
    <property type="match status" value="1"/>
</dbReference>
<feature type="transmembrane region" description="Helical" evidence="1">
    <location>
        <begin position="55"/>
        <end position="75"/>
    </location>
</feature>
<dbReference type="InterPro" id="IPR001633">
    <property type="entry name" value="EAL_dom"/>
</dbReference>
<dbReference type="PROSITE" id="PS50883">
    <property type="entry name" value="EAL"/>
    <property type="match status" value="1"/>
</dbReference>
<feature type="transmembrane region" description="Helical" evidence="1">
    <location>
        <begin position="199"/>
        <end position="218"/>
    </location>
</feature>
<dbReference type="KEGG" id="hco:LOKO_02724"/>
<dbReference type="STRING" id="507626.LOKO_02724"/>
<dbReference type="OrthoDB" id="9816034at2"/>
<dbReference type="Proteomes" id="UP000063387">
    <property type="component" value="Chromosome"/>
</dbReference>
<dbReference type="AlphaFoldDB" id="A0A125R0D8"/>
<dbReference type="SMART" id="SM00052">
    <property type="entry name" value="EAL"/>
    <property type="match status" value="1"/>
</dbReference>
<feature type="transmembrane region" description="Helical" evidence="1">
    <location>
        <begin position="224"/>
        <end position="245"/>
    </location>
</feature>
<feature type="domain" description="EAL" evidence="2">
    <location>
        <begin position="484"/>
        <end position="741"/>
    </location>
</feature>
<dbReference type="PANTHER" id="PTHR33121">
    <property type="entry name" value="CYCLIC DI-GMP PHOSPHODIESTERASE PDEF"/>
    <property type="match status" value="1"/>
</dbReference>
<name>A0A125R0D8_9GAMM</name>
<evidence type="ECO:0000256" key="1">
    <source>
        <dbReference type="SAM" id="Phobius"/>
    </source>
</evidence>
<keyword evidence="1" id="KW-0812">Transmembrane</keyword>
<dbReference type="InterPro" id="IPR043128">
    <property type="entry name" value="Rev_trsase/Diguanyl_cyclase"/>
</dbReference>
<dbReference type="InterPro" id="IPR050706">
    <property type="entry name" value="Cyclic-di-GMP_PDE-like"/>
</dbReference>
<dbReference type="EC" id="3.1.4.52" evidence="3"/>
<evidence type="ECO:0000259" key="2">
    <source>
        <dbReference type="PROSITE" id="PS50883"/>
    </source>
</evidence>
<dbReference type="GO" id="GO:0071111">
    <property type="term" value="F:cyclic-guanylate-specific phosphodiesterase activity"/>
    <property type="evidence" value="ECO:0007669"/>
    <property type="project" value="UniProtKB-EC"/>
</dbReference>
<dbReference type="Pfam" id="PF00563">
    <property type="entry name" value="EAL"/>
    <property type="match status" value="1"/>
</dbReference>
<feature type="transmembrane region" description="Helical" evidence="1">
    <location>
        <begin position="95"/>
        <end position="116"/>
    </location>
</feature>
<dbReference type="SUPFAM" id="SSF141868">
    <property type="entry name" value="EAL domain-like"/>
    <property type="match status" value="1"/>
</dbReference>
<keyword evidence="4" id="KW-1185">Reference proteome</keyword>
<dbReference type="RefSeq" id="WP_066450349.1">
    <property type="nucleotide sequence ID" value="NZ_CP014226.1"/>
</dbReference>
<dbReference type="EMBL" id="CP014226">
    <property type="protein sequence ID" value="AMD01777.1"/>
    <property type="molecule type" value="Genomic_DNA"/>
</dbReference>
<dbReference type="Gene3D" id="3.20.20.450">
    <property type="entry name" value="EAL domain"/>
    <property type="match status" value="1"/>
</dbReference>
<reference evidence="3 4" key="1">
    <citation type="journal article" date="2016" name="Genome Announc.">
        <title>Draft Genome Sequence of 'Halomonas chromatireducens' Strain AGD 8-3, a Haloalkaliphilic Chromate- and Selenite-Reducing Gammaproteobacterium.</title>
        <authorList>
            <person name="Sharko F.S."/>
            <person name="Shapovalova A.A."/>
            <person name="Tsygankova S.V."/>
            <person name="Komova A.V."/>
            <person name="Boulygina E.S."/>
            <person name="Teslyuk A.B."/>
            <person name="Gotovtsev P.M."/>
            <person name="Namsaraev Z.B."/>
            <person name="Khijniak T.V."/>
            <person name="Nedoluzhko A.V."/>
            <person name="Vasilov R.G."/>
        </authorList>
    </citation>
    <scope>NUCLEOTIDE SEQUENCE [LARGE SCALE GENOMIC DNA]</scope>
    <source>
        <strain evidence="3 4">AGD 8-3</strain>
    </source>
</reference>
<protein>
    <submittedName>
        <fullName evidence="3">Cyclic di-GMP phosphodiesterase YfgF</fullName>
        <ecNumber evidence="3">3.1.4.52</ecNumber>
    </submittedName>
</protein>
<sequence length="760" mass="83516">MTNHHGPPKSLKAATPGWKLDCQRGLMAFVGWWLAALLVSGLLPSMSDNLPISPLWVANSLAYGTVLAIGVKPVPYFTMAALTWNLARGDTHLEVLVGTAAFVLLMFFVVVFSSLLGRYVERDRARRLLRVPIIALMSATLFTFVGVWQFSNGRPAPELIIGLWLSEATSVLLFTPLARQWLRHGVQTWALPEVKSRQLPMMLAWSALAIAVLVLISAMENMPWVLSSWLPYLALVMPILAVYLLPVGLPRLVAPLFMLAWTLVNLNLYTDAAGVLDETAMLQGQMILFTAALVGFLSIEAVHSYHRANRRLQQASRQDGLTGLNNDLGMTESLAGRKVDEPHALIGIQVPDIDDLATLIGLDEVHALECCIAETLRETVPTGCVASARLQPGLFALLVPMNAAPATVAHDLRDALHSADQDGGLSVARLELRVVLVESIESHDARHLTSILLMASARAATRKGEHFYHHHGEPEQLIEAHRDALYLVGYLRDALAGETHSGSFEIFAQPILDLRQPEVIRAEILLRWRHADGRLLGAGDFLPIAERFGLMPRLDAWVLSKVLSILSMHPGGERLDEVAINISGDTLAGADLVSLLSECLARYGWPSDRLCLEITESMVIHDVQVARENVRQLHTLGICLAIDDFGTGHASFSYLQDFPVQKLKIDGRFTKGIVQRGIDREIVRSTCAIADYLGARVVAEFIETSDQMEVLSQLGVHCFQGYGICRPIPLEVYLEGLQQGRSMIGMEFAQAQQQCQTPGG</sequence>
<gene>
    <name evidence="3" type="primary">yfgF_2</name>
    <name evidence="3" type="ORF">LOKO_02724</name>
</gene>
<keyword evidence="1" id="KW-1133">Transmembrane helix</keyword>
<feature type="transmembrane region" description="Helical" evidence="1">
    <location>
        <begin position="25"/>
        <end position="43"/>
    </location>
</feature>
<organism evidence="3 4">
    <name type="scientific">Halomonas chromatireducens</name>
    <dbReference type="NCBI Taxonomy" id="507626"/>
    <lineage>
        <taxon>Bacteria</taxon>
        <taxon>Pseudomonadati</taxon>
        <taxon>Pseudomonadota</taxon>
        <taxon>Gammaproteobacteria</taxon>
        <taxon>Oceanospirillales</taxon>
        <taxon>Halomonadaceae</taxon>
        <taxon>Halomonas</taxon>
    </lineage>
</organism>
<dbReference type="InterPro" id="IPR035919">
    <property type="entry name" value="EAL_sf"/>
</dbReference>
<evidence type="ECO:0000313" key="3">
    <source>
        <dbReference type="EMBL" id="AMD01777.1"/>
    </source>
</evidence>
<reference evidence="3 4" key="2">
    <citation type="submission" date="2016-02" db="EMBL/GenBank/DDBJ databases">
        <authorList>
            <person name="Wen L."/>
            <person name="He K."/>
            <person name="Yang H."/>
        </authorList>
    </citation>
    <scope>NUCLEOTIDE SEQUENCE [LARGE SCALE GENOMIC DNA]</scope>
    <source>
        <strain evidence="3 4">AGD 8-3</strain>
    </source>
</reference>
<evidence type="ECO:0000313" key="4">
    <source>
        <dbReference type="Proteomes" id="UP000063387"/>
    </source>
</evidence>